<evidence type="ECO:0000313" key="2">
    <source>
        <dbReference type="EMBL" id="SVB16417.1"/>
    </source>
</evidence>
<feature type="coiled-coil region" evidence="1">
    <location>
        <begin position="6"/>
        <end position="40"/>
    </location>
</feature>
<gene>
    <name evidence="2" type="ORF">METZ01_LOCUS169271</name>
</gene>
<reference evidence="2" key="1">
    <citation type="submission" date="2018-05" db="EMBL/GenBank/DDBJ databases">
        <authorList>
            <person name="Lanie J.A."/>
            <person name="Ng W.-L."/>
            <person name="Kazmierczak K.M."/>
            <person name="Andrzejewski T.M."/>
            <person name="Davidsen T.M."/>
            <person name="Wayne K.J."/>
            <person name="Tettelin H."/>
            <person name="Glass J.I."/>
            <person name="Rusch D."/>
            <person name="Podicherti R."/>
            <person name="Tsui H.-C.T."/>
            <person name="Winkler M.E."/>
        </authorList>
    </citation>
    <scope>NUCLEOTIDE SEQUENCE</scope>
</reference>
<proteinExistence type="predicted"/>
<keyword evidence="1" id="KW-0175">Coiled coil</keyword>
<accession>A0A382BT84</accession>
<organism evidence="2">
    <name type="scientific">marine metagenome</name>
    <dbReference type="NCBI Taxonomy" id="408172"/>
    <lineage>
        <taxon>unclassified sequences</taxon>
        <taxon>metagenomes</taxon>
        <taxon>ecological metagenomes</taxon>
    </lineage>
</organism>
<evidence type="ECO:0000256" key="1">
    <source>
        <dbReference type="SAM" id="Coils"/>
    </source>
</evidence>
<dbReference type="AlphaFoldDB" id="A0A382BT84"/>
<dbReference type="EMBL" id="UINC01031029">
    <property type="protein sequence ID" value="SVB16417.1"/>
    <property type="molecule type" value="Genomic_DNA"/>
</dbReference>
<name>A0A382BT84_9ZZZZ</name>
<protein>
    <submittedName>
        <fullName evidence="2">Uncharacterized protein</fullName>
    </submittedName>
</protein>
<sequence>MAYWQHEDHLSELQEVEQERDHYKNKCEELEKELKRINDIYFRDAES</sequence>